<feature type="domain" description="HTH merR-type" evidence="3">
    <location>
        <begin position="1"/>
        <end position="69"/>
    </location>
</feature>
<dbReference type="SMART" id="SM00422">
    <property type="entry name" value="HTH_MERR"/>
    <property type="match status" value="1"/>
</dbReference>
<sequence length="166" mass="18139">MLDIAEVAERTGLAPSALRYYEKEGLIESGGRNGLRRTYHPDVLERLGLITCARSAGFSIAEIGRFLAATPEDGPILRERMARKAADLDHKIDQLVRMRASLQHAAICTHEPLVDCPDFKRAVRNVYAPEETASDGTAPEETAPEETAERQPAATSCVKSHAVARS</sequence>
<dbReference type="InterPro" id="IPR000551">
    <property type="entry name" value="MerR-type_HTH_dom"/>
</dbReference>
<feature type="region of interest" description="Disordered" evidence="2">
    <location>
        <begin position="128"/>
        <end position="166"/>
    </location>
</feature>
<evidence type="ECO:0000259" key="3">
    <source>
        <dbReference type="PROSITE" id="PS50937"/>
    </source>
</evidence>
<keyword evidence="5" id="KW-1185">Reference proteome</keyword>
<evidence type="ECO:0000313" key="5">
    <source>
        <dbReference type="Proteomes" id="UP000468735"/>
    </source>
</evidence>
<dbReference type="PANTHER" id="PTHR30204">
    <property type="entry name" value="REDOX-CYCLING DRUG-SENSING TRANSCRIPTIONAL ACTIVATOR SOXR"/>
    <property type="match status" value="1"/>
</dbReference>
<proteinExistence type="predicted"/>
<reference evidence="4 5" key="1">
    <citation type="submission" date="2019-09" db="EMBL/GenBank/DDBJ databases">
        <title>Actinomadura physcomitrii sp. nov., a novel actinomycete isolated from moss [Physcomitrium sphaericum (Ludw) Fuernr].</title>
        <authorList>
            <person name="Zhuang X."/>
            <person name="Liu C."/>
        </authorList>
    </citation>
    <scope>NUCLEOTIDE SEQUENCE [LARGE SCALE GENOMIC DNA]</scope>
    <source>
        <strain evidence="4 5">HMC1</strain>
    </source>
</reference>
<dbReference type="InterPro" id="IPR047057">
    <property type="entry name" value="MerR_fam"/>
</dbReference>
<dbReference type="SUPFAM" id="SSF46955">
    <property type="entry name" value="Putative DNA-binding domain"/>
    <property type="match status" value="1"/>
</dbReference>
<dbReference type="GO" id="GO:0003700">
    <property type="term" value="F:DNA-binding transcription factor activity"/>
    <property type="evidence" value="ECO:0007669"/>
    <property type="project" value="InterPro"/>
</dbReference>
<dbReference type="OrthoDB" id="9802039at2"/>
<gene>
    <name evidence="4" type="ORF">F8566_42610</name>
</gene>
<dbReference type="Pfam" id="PF13411">
    <property type="entry name" value="MerR_1"/>
    <property type="match status" value="1"/>
</dbReference>
<dbReference type="PROSITE" id="PS00552">
    <property type="entry name" value="HTH_MERR_1"/>
    <property type="match status" value="1"/>
</dbReference>
<keyword evidence="1" id="KW-0238">DNA-binding</keyword>
<dbReference type="Gene3D" id="1.10.1660.10">
    <property type="match status" value="1"/>
</dbReference>
<dbReference type="PANTHER" id="PTHR30204:SF97">
    <property type="entry name" value="MERR FAMILY REGULATORY PROTEIN"/>
    <property type="match status" value="1"/>
</dbReference>
<evidence type="ECO:0000313" key="4">
    <source>
        <dbReference type="EMBL" id="KAB2341129.1"/>
    </source>
</evidence>
<dbReference type="PROSITE" id="PS50937">
    <property type="entry name" value="HTH_MERR_2"/>
    <property type="match status" value="1"/>
</dbReference>
<evidence type="ECO:0000256" key="2">
    <source>
        <dbReference type="SAM" id="MobiDB-lite"/>
    </source>
</evidence>
<protein>
    <submittedName>
        <fullName evidence="4">MerR family transcriptional regulator</fullName>
    </submittedName>
</protein>
<comment type="caution">
    <text evidence="4">The sequence shown here is derived from an EMBL/GenBank/DDBJ whole genome shotgun (WGS) entry which is preliminary data.</text>
</comment>
<dbReference type="GO" id="GO:0003677">
    <property type="term" value="F:DNA binding"/>
    <property type="evidence" value="ECO:0007669"/>
    <property type="project" value="UniProtKB-KW"/>
</dbReference>
<organism evidence="4 5">
    <name type="scientific">Actinomadura rudentiformis</name>
    <dbReference type="NCBI Taxonomy" id="359158"/>
    <lineage>
        <taxon>Bacteria</taxon>
        <taxon>Bacillati</taxon>
        <taxon>Actinomycetota</taxon>
        <taxon>Actinomycetes</taxon>
        <taxon>Streptosporangiales</taxon>
        <taxon>Thermomonosporaceae</taxon>
        <taxon>Actinomadura</taxon>
    </lineage>
</organism>
<name>A0A6H9YLD6_9ACTN</name>
<dbReference type="EMBL" id="WBMT01000027">
    <property type="protein sequence ID" value="KAB2341129.1"/>
    <property type="molecule type" value="Genomic_DNA"/>
</dbReference>
<dbReference type="AlphaFoldDB" id="A0A6H9YLD6"/>
<evidence type="ECO:0000256" key="1">
    <source>
        <dbReference type="ARBA" id="ARBA00023125"/>
    </source>
</evidence>
<accession>A0A6H9YLD6</accession>
<dbReference type="Proteomes" id="UP000468735">
    <property type="component" value="Unassembled WGS sequence"/>
</dbReference>
<dbReference type="InterPro" id="IPR009061">
    <property type="entry name" value="DNA-bd_dom_put_sf"/>
</dbReference>